<dbReference type="SMART" id="SM00481">
    <property type="entry name" value="POLIIIAc"/>
    <property type="match status" value="1"/>
</dbReference>
<evidence type="ECO:0000256" key="1">
    <source>
        <dbReference type="ARBA" id="ARBA00004496"/>
    </source>
</evidence>
<dbReference type="Pfam" id="PF17657">
    <property type="entry name" value="DNA_pol3_finger"/>
    <property type="match status" value="1"/>
</dbReference>
<dbReference type="SUPFAM" id="SSF89550">
    <property type="entry name" value="PHP domain-like"/>
    <property type="match status" value="1"/>
</dbReference>
<evidence type="ECO:0000256" key="13">
    <source>
        <dbReference type="HAMAP-Rule" id="MF_01902"/>
    </source>
</evidence>
<dbReference type="Pfam" id="PF01336">
    <property type="entry name" value="tRNA_anti-codon"/>
    <property type="match status" value="1"/>
</dbReference>
<dbReference type="InterPro" id="IPR012340">
    <property type="entry name" value="NA-bd_OB-fold"/>
</dbReference>
<evidence type="ECO:0000256" key="10">
    <source>
        <dbReference type="ARBA" id="ARBA00022932"/>
    </source>
</evidence>
<feature type="domain" description="Polymerase/histidinol phosphatase N-terminal" evidence="15">
    <location>
        <begin position="6"/>
        <end position="73"/>
    </location>
</feature>
<dbReference type="InterPro" id="IPR011708">
    <property type="entry name" value="DNA_pol3_alpha_NTPase_dom"/>
</dbReference>
<dbReference type="PANTHER" id="PTHR32294">
    <property type="entry name" value="DNA POLYMERASE III SUBUNIT ALPHA"/>
    <property type="match status" value="1"/>
</dbReference>
<keyword evidence="6 13" id="KW-0808">Transferase</keyword>
<evidence type="ECO:0000256" key="12">
    <source>
        <dbReference type="ARBA" id="ARBA00049244"/>
    </source>
</evidence>
<dbReference type="RefSeq" id="WP_313273243.1">
    <property type="nucleotide sequence ID" value="NZ_JASXSX010000001.1"/>
</dbReference>
<keyword evidence="5 13" id="KW-0963">Cytoplasm</keyword>
<comment type="caution">
    <text evidence="16">The sequence shown here is derived from an EMBL/GenBank/DDBJ whole genome shotgun (WGS) entry which is preliminary data.</text>
</comment>
<evidence type="ECO:0000313" key="16">
    <source>
        <dbReference type="EMBL" id="MDT3767574.1"/>
    </source>
</evidence>
<dbReference type="InterPro" id="IPR004365">
    <property type="entry name" value="NA-bd_OB_tRNA"/>
</dbReference>
<keyword evidence="17" id="KW-1185">Reference proteome</keyword>
<evidence type="ECO:0000256" key="14">
    <source>
        <dbReference type="SAM" id="MobiDB-lite"/>
    </source>
</evidence>
<evidence type="ECO:0000256" key="9">
    <source>
        <dbReference type="ARBA" id="ARBA00022763"/>
    </source>
</evidence>
<dbReference type="NCBIfam" id="NF004225">
    <property type="entry name" value="PRK05672.1"/>
    <property type="match status" value="1"/>
</dbReference>
<keyword evidence="9 13" id="KW-0227">DNA damage</keyword>
<evidence type="ECO:0000256" key="8">
    <source>
        <dbReference type="ARBA" id="ARBA00022705"/>
    </source>
</evidence>
<comment type="subcellular location">
    <subcellularLocation>
        <location evidence="1 13">Cytoplasm</location>
    </subcellularLocation>
</comment>
<sequence>MGVSYAELHAHSAYSFLHGADMPSRMVERAHQLGLSGIAVLDYDGMYSTMQTNTAARQVGMPVVQGTEIRLDSQTHLPILARNVRGYEDLCAAISHFQLAAGQKTDSIFSLEELATHSHGNWTVLTGTNHSLVWRALKETGMAGAVRAVEHLRELFGHVCVESALKSPAQWEDAQALHELAAKTGAALVATGAARAAGPESVRRAHVLRAIQLGGSLSQVQPYLEAYPPILRSENQMLQIHRDYPQAVWNAAEIAEELAFDVRLLAPQLPRAQVPAGYSEETWLRQCVEVQGRKKYGTRTQAPQAWALLDKELGLICSLNFAGYFLIVKEIVDYCAQNNILCQGRGSAANSAVCYALGITAVDAVRHKMMFERFISPGRSSPPDIDLDIEAQARERVIQHVYDKYGRECAAQVANVITYRRKSAVRDVAKAFGYSEDVARAWSADLDVKADKNVMEMAQSVRGLPRHMGIHPGGMVLTRSPVSRTCPITWATKPGRTVLQWDKEDCEAAGLVKFDLLGLGMLGALRRMYDALSNAGYQWRGKPYSLHNMPQEDPKVYDLLCNADTVGVFQVESRAQMNTLPRLRPRCFYDIVIEVALIRPGPIQGQAVNPYLRRRAGEEPVTYPHPILKPVLAKTLGVALFQEQMMQLAVVGAGFTPAQADQLRKAMGSKHHAQRMESLRPLLFAGLAKNGITGVAADQIYESLQGFSEFGFPESHSFSFAYIVYASAWLKVHFPEEFYAAILASQPMGFYSPASLVQDARAHGVRVERADVNYSHFHARVEQVGAKPAGSQQMGAKPAGSQRVNAEQTCSPRVEVKQTCVRKRIAPVEPDESKAVRLGLDSIRGVDEVVADRIVQARGDAAFTSLTDLAHRAGLSRGDVQRLAHAGALTSLGVSRRAGLWNAQLVASSAQQLTLPIDWELKRDLPAMSPTQAVVEDYLSTGLSVDAHPMQLVRSQLQSQNILTCQEAKTQPDGKRVKTAGVVTHRQRPQTAGGVVFLSLEDETGLVNVVCQRNLWERYRKVALTSRALIVRGMLETDRGAHVFIADQLIACPIPVSGRSRDFR</sequence>
<keyword evidence="11 13" id="KW-0234">DNA repair</keyword>
<comment type="function">
    <text evidence="13">DNA polymerase involved in damage-induced mutagenesis and translesion synthesis (TLS). It is not the major replicative DNA polymerase.</text>
</comment>
<evidence type="ECO:0000259" key="15">
    <source>
        <dbReference type="SMART" id="SM00481"/>
    </source>
</evidence>
<dbReference type="InterPro" id="IPR040982">
    <property type="entry name" value="DNA_pol3_finger"/>
</dbReference>
<reference evidence="16 17" key="1">
    <citation type="submission" date="2023-06" db="EMBL/GenBank/DDBJ databases">
        <title>Draft genome sequence of Gleimia hominis type strain CCUG 57540T.</title>
        <authorList>
            <person name="Salva-Serra F."/>
            <person name="Cardew S."/>
            <person name="Jensie Markopoulos S."/>
            <person name="Ohlen M."/>
            <person name="Inganas E."/>
            <person name="Svensson-Stadler L."/>
            <person name="Moore E.R.B."/>
        </authorList>
    </citation>
    <scope>NUCLEOTIDE SEQUENCE [LARGE SCALE GENOMIC DNA]</scope>
    <source>
        <strain evidence="16 17">CCUG 57540</strain>
    </source>
</reference>
<dbReference type="InterPro" id="IPR003141">
    <property type="entry name" value="Pol/His_phosphatase_N"/>
</dbReference>
<dbReference type="GO" id="GO:0003887">
    <property type="term" value="F:DNA-directed DNA polymerase activity"/>
    <property type="evidence" value="ECO:0007669"/>
    <property type="project" value="UniProtKB-EC"/>
</dbReference>
<dbReference type="InterPro" id="IPR029460">
    <property type="entry name" value="DNAPol_HHH"/>
</dbReference>
<dbReference type="InterPro" id="IPR023073">
    <property type="entry name" value="DnaE2"/>
</dbReference>
<gene>
    <name evidence="13" type="primary">dnaE2</name>
    <name evidence="16" type="ORF">QS713_05790</name>
</gene>
<dbReference type="Gene3D" id="3.20.20.140">
    <property type="entry name" value="Metal-dependent hydrolases"/>
    <property type="match status" value="1"/>
</dbReference>
<dbReference type="InterPro" id="IPR016195">
    <property type="entry name" value="Pol/histidinol_Pase-like"/>
</dbReference>
<evidence type="ECO:0000256" key="11">
    <source>
        <dbReference type="ARBA" id="ARBA00023204"/>
    </source>
</evidence>
<comment type="similarity">
    <text evidence="2 13">Belongs to the DNA polymerase type-C family. DnaE2 subfamily.</text>
</comment>
<evidence type="ECO:0000256" key="6">
    <source>
        <dbReference type="ARBA" id="ARBA00022679"/>
    </source>
</evidence>
<name>A0ABU3IB19_9ACTO</name>
<dbReference type="Pfam" id="PF02811">
    <property type="entry name" value="PHP"/>
    <property type="match status" value="1"/>
</dbReference>
<dbReference type="EC" id="2.7.7.7" evidence="3 13"/>
<keyword evidence="8 13" id="KW-0235">DNA replication</keyword>
<dbReference type="Proteomes" id="UP001247542">
    <property type="component" value="Unassembled WGS sequence"/>
</dbReference>
<evidence type="ECO:0000256" key="3">
    <source>
        <dbReference type="ARBA" id="ARBA00012417"/>
    </source>
</evidence>
<evidence type="ECO:0000313" key="17">
    <source>
        <dbReference type="Proteomes" id="UP001247542"/>
    </source>
</evidence>
<dbReference type="EMBL" id="JASXSX010000001">
    <property type="protein sequence ID" value="MDT3767574.1"/>
    <property type="molecule type" value="Genomic_DNA"/>
</dbReference>
<keyword evidence="10 13" id="KW-0239">DNA-directed DNA polymerase</keyword>
<feature type="region of interest" description="Disordered" evidence="14">
    <location>
        <begin position="787"/>
        <end position="807"/>
    </location>
</feature>
<evidence type="ECO:0000256" key="5">
    <source>
        <dbReference type="ARBA" id="ARBA00022490"/>
    </source>
</evidence>
<dbReference type="Gene3D" id="2.40.50.140">
    <property type="entry name" value="Nucleic acid-binding proteins"/>
    <property type="match status" value="1"/>
</dbReference>
<evidence type="ECO:0000256" key="7">
    <source>
        <dbReference type="ARBA" id="ARBA00022695"/>
    </source>
</evidence>
<dbReference type="Pfam" id="PF14579">
    <property type="entry name" value="HHH_6"/>
    <property type="match status" value="1"/>
</dbReference>
<protein>
    <recommendedName>
        <fullName evidence="4 13">Error-prone DNA polymerase</fullName>
        <ecNumber evidence="3 13">2.7.7.7</ecNumber>
    </recommendedName>
</protein>
<proteinExistence type="inferred from homology"/>
<dbReference type="InterPro" id="IPR004805">
    <property type="entry name" value="DnaE2/DnaE/PolC"/>
</dbReference>
<dbReference type="PANTHER" id="PTHR32294:SF4">
    <property type="entry name" value="ERROR-PRONE DNA POLYMERASE"/>
    <property type="match status" value="1"/>
</dbReference>
<dbReference type="Pfam" id="PF07733">
    <property type="entry name" value="DNA_pol3_alpha"/>
    <property type="match status" value="1"/>
</dbReference>
<keyword evidence="7 13" id="KW-0548">Nucleotidyltransferase</keyword>
<evidence type="ECO:0000256" key="2">
    <source>
        <dbReference type="ARBA" id="ARBA00007391"/>
    </source>
</evidence>
<dbReference type="HAMAP" id="MF_01902">
    <property type="entry name" value="DNApol_error_prone"/>
    <property type="match status" value="1"/>
</dbReference>
<evidence type="ECO:0000256" key="4">
    <source>
        <dbReference type="ARBA" id="ARBA00017273"/>
    </source>
</evidence>
<accession>A0ABU3IB19</accession>
<dbReference type="CDD" id="cd04485">
    <property type="entry name" value="DnaE_OBF"/>
    <property type="match status" value="1"/>
</dbReference>
<comment type="catalytic activity">
    <reaction evidence="12 13">
        <text>DNA(n) + a 2'-deoxyribonucleoside 5'-triphosphate = DNA(n+1) + diphosphate</text>
        <dbReference type="Rhea" id="RHEA:22508"/>
        <dbReference type="Rhea" id="RHEA-COMP:17339"/>
        <dbReference type="Rhea" id="RHEA-COMP:17340"/>
        <dbReference type="ChEBI" id="CHEBI:33019"/>
        <dbReference type="ChEBI" id="CHEBI:61560"/>
        <dbReference type="ChEBI" id="CHEBI:173112"/>
        <dbReference type="EC" id="2.7.7.7"/>
    </reaction>
</comment>
<dbReference type="Gene3D" id="1.10.150.870">
    <property type="match status" value="1"/>
</dbReference>
<dbReference type="InterPro" id="IPR004013">
    <property type="entry name" value="PHP_dom"/>
</dbReference>
<organism evidence="16 17">
    <name type="scientific">Gleimia hominis</name>
    <dbReference type="NCBI Taxonomy" id="595468"/>
    <lineage>
        <taxon>Bacteria</taxon>
        <taxon>Bacillati</taxon>
        <taxon>Actinomycetota</taxon>
        <taxon>Actinomycetes</taxon>
        <taxon>Actinomycetales</taxon>
        <taxon>Actinomycetaceae</taxon>
        <taxon>Gleimia</taxon>
    </lineage>
</organism>